<proteinExistence type="predicted"/>
<gene>
    <name evidence="1" type="ordered locus">Mesil_1955</name>
</gene>
<dbReference type="STRING" id="526227.Mesil_1955"/>
<dbReference type="OrthoDB" id="27206at2"/>
<evidence type="ECO:0008006" key="3">
    <source>
        <dbReference type="Google" id="ProtNLM"/>
    </source>
</evidence>
<accession>D7BGL4</accession>
<dbReference type="Proteomes" id="UP000001916">
    <property type="component" value="Chromosome"/>
</dbReference>
<evidence type="ECO:0000313" key="1">
    <source>
        <dbReference type="EMBL" id="ADH63830.1"/>
    </source>
</evidence>
<dbReference type="RefSeq" id="WP_013158383.1">
    <property type="nucleotide sequence ID" value="NC_014212.1"/>
</dbReference>
<dbReference type="EMBL" id="CP002042">
    <property type="protein sequence ID" value="ADH63830.1"/>
    <property type="molecule type" value="Genomic_DNA"/>
</dbReference>
<evidence type="ECO:0000313" key="2">
    <source>
        <dbReference type="Proteomes" id="UP000001916"/>
    </source>
</evidence>
<protein>
    <recommendedName>
        <fullName evidence="3">Lipoprotein</fullName>
    </recommendedName>
</protein>
<dbReference type="KEGG" id="msv:Mesil_1955"/>
<name>D7BGL4_ALLS1</name>
<reference evidence="1 2" key="1">
    <citation type="journal article" date="2010" name="Stand. Genomic Sci.">
        <title>Complete genome sequence of Meiothermus silvanus type strain (VI-R2).</title>
        <authorList>
            <person name="Sikorski J."/>
            <person name="Tindall B.J."/>
            <person name="Lowry S."/>
            <person name="Lucas S."/>
            <person name="Nolan M."/>
            <person name="Copeland A."/>
            <person name="Glavina Del Rio T."/>
            <person name="Tice H."/>
            <person name="Cheng J.F."/>
            <person name="Han C."/>
            <person name="Pitluck S."/>
            <person name="Liolios K."/>
            <person name="Ivanova N."/>
            <person name="Mavromatis K."/>
            <person name="Mikhailova N."/>
            <person name="Pati A."/>
            <person name="Goodwin L."/>
            <person name="Chen A."/>
            <person name="Palaniappan K."/>
            <person name="Land M."/>
            <person name="Hauser L."/>
            <person name="Chang Y.J."/>
            <person name="Jeffries C.D."/>
            <person name="Rohde M."/>
            <person name="Goker M."/>
            <person name="Woyke T."/>
            <person name="Bristow J."/>
            <person name="Eisen J.A."/>
            <person name="Markowitz V."/>
            <person name="Hugenholtz P."/>
            <person name="Kyrpides N.C."/>
            <person name="Klenk H.P."/>
            <person name="Lapidus A."/>
        </authorList>
    </citation>
    <scope>NUCLEOTIDE SEQUENCE [LARGE SCALE GENOMIC DNA]</scope>
    <source>
        <strain evidence="2">ATCC 700542 / DSM 9946 / VI-R2</strain>
    </source>
</reference>
<organism evidence="1 2">
    <name type="scientific">Allomeiothermus silvanus (strain ATCC 700542 / DSM 9946 / NBRC 106475 / NCIMB 13440 / VI-R2)</name>
    <name type="common">Thermus silvanus</name>
    <dbReference type="NCBI Taxonomy" id="526227"/>
    <lineage>
        <taxon>Bacteria</taxon>
        <taxon>Thermotogati</taxon>
        <taxon>Deinococcota</taxon>
        <taxon>Deinococci</taxon>
        <taxon>Thermales</taxon>
        <taxon>Thermaceae</taxon>
        <taxon>Allomeiothermus</taxon>
    </lineage>
</organism>
<keyword evidence="2" id="KW-1185">Reference proteome</keyword>
<sequence length="179" mass="19282">MHLKAKLLGLVAASGFLAGCGLLPGVGGQQVLGSFVDSQDGTYKWANVNTSKVRLALVGIGQGGLPTYDNQQEIKNINQFKTYVMELPTSASEAAYRVYAYCDANSNSRLDSGEDIADSGSKYLLYASSEGSKTYLFVGTINVKKGWNGYDSSKAQDSTNPYQGESYPNYNLTLRANCQ</sequence>
<dbReference type="AlphaFoldDB" id="D7BGL4"/>
<dbReference type="PROSITE" id="PS51257">
    <property type="entry name" value="PROKAR_LIPOPROTEIN"/>
    <property type="match status" value="1"/>
</dbReference>
<dbReference type="HOGENOM" id="CLU_1501798_0_0_0"/>